<dbReference type="OrthoDB" id="49553at2759"/>
<proteinExistence type="predicted"/>
<organism evidence="3 4">
    <name type="scientific">Seminavis robusta</name>
    <dbReference type="NCBI Taxonomy" id="568900"/>
    <lineage>
        <taxon>Eukaryota</taxon>
        <taxon>Sar</taxon>
        <taxon>Stramenopiles</taxon>
        <taxon>Ochrophyta</taxon>
        <taxon>Bacillariophyta</taxon>
        <taxon>Bacillariophyceae</taxon>
        <taxon>Bacillariophycidae</taxon>
        <taxon>Naviculales</taxon>
        <taxon>Naviculaceae</taxon>
        <taxon>Seminavis</taxon>
    </lineage>
</organism>
<reference evidence="3" key="1">
    <citation type="submission" date="2020-06" db="EMBL/GenBank/DDBJ databases">
        <authorList>
            <consortium name="Plant Systems Biology data submission"/>
        </authorList>
    </citation>
    <scope>NUCLEOTIDE SEQUENCE</scope>
    <source>
        <strain evidence="3">D6</strain>
    </source>
</reference>
<feature type="transmembrane region" description="Helical" evidence="2">
    <location>
        <begin position="44"/>
        <end position="65"/>
    </location>
</feature>
<gene>
    <name evidence="3" type="ORF">SEMRO_101_G051450.1</name>
</gene>
<evidence type="ECO:0000256" key="1">
    <source>
        <dbReference type="SAM" id="MobiDB-lite"/>
    </source>
</evidence>
<dbReference type="Proteomes" id="UP001153069">
    <property type="component" value="Unassembled WGS sequence"/>
</dbReference>
<keyword evidence="2" id="KW-1133">Transmembrane helix</keyword>
<name>A0A9N8DIF5_9STRA</name>
<dbReference type="EMBL" id="CAICTM010000100">
    <property type="protein sequence ID" value="CAB9501140.1"/>
    <property type="molecule type" value="Genomic_DNA"/>
</dbReference>
<protein>
    <submittedName>
        <fullName evidence="3">Uncharacterized protein</fullName>
    </submittedName>
</protein>
<evidence type="ECO:0000256" key="2">
    <source>
        <dbReference type="SAM" id="Phobius"/>
    </source>
</evidence>
<keyword evidence="2" id="KW-0812">Transmembrane</keyword>
<dbReference type="AlphaFoldDB" id="A0A9N8DIF5"/>
<feature type="region of interest" description="Disordered" evidence="1">
    <location>
        <begin position="515"/>
        <end position="534"/>
    </location>
</feature>
<evidence type="ECO:0000313" key="3">
    <source>
        <dbReference type="EMBL" id="CAB9501140.1"/>
    </source>
</evidence>
<sequence>MSLHNRSSPVPPIASLQLCEEVSLTDESDCVSHDKKQRKRRSVCSLRIACMYVIAFACLAVLSNLPATSKAVSVLKNSYPSNAGIFSYPNTATNSDKTDQKRPIFAFHVGPPKTATTYLQYGLTEYREVLKRDNYRYLGQVMLDQDNMWKQHHGPILSILKDQDCMQAVNKARSKSVPSSKYPKCWKVLTQLLAHHRKRNESILMSEENFSIKYSSMLNLERTSVDWKALADLLREQDWEPLIIVGYRRFSEILPSAKQQWDREILWEWPSGKAKRRPKDDQTPYDDDDAWRRPAPIFPKILDDPRLGSNSYFSKAEHESDEYVSWSYTDHLVKTISPYLPVRMLNMHQQHLPEMDLRTYFVCHVLPYAHNTCEESKKDSLQLAASSKEPRNKGQPDFYYDSLVVAAAERGWIDVEKIDRYIANEALKAASIDHLLVLDCPTAEQLQPVLDASLAKEVALWGSAMAERWKQDHIRAFNEHLSDYCGIDVQATLPKLRSLFSSRKYGRLVKEAVRIEEEEEKDNTHDPEEGSGDR</sequence>
<evidence type="ECO:0000313" key="4">
    <source>
        <dbReference type="Proteomes" id="UP001153069"/>
    </source>
</evidence>
<keyword evidence="2" id="KW-0472">Membrane</keyword>
<feature type="compositionally biased region" description="Basic and acidic residues" evidence="1">
    <location>
        <begin position="522"/>
        <end position="534"/>
    </location>
</feature>
<accession>A0A9N8DIF5</accession>
<comment type="caution">
    <text evidence="3">The sequence shown here is derived from an EMBL/GenBank/DDBJ whole genome shotgun (WGS) entry which is preliminary data.</text>
</comment>
<keyword evidence="4" id="KW-1185">Reference proteome</keyword>